<keyword evidence="3" id="KW-1133">Transmembrane helix</keyword>
<keyword evidence="6" id="KW-1185">Reference proteome</keyword>
<dbReference type="Proteomes" id="UP001500956">
    <property type="component" value="Unassembled WGS sequence"/>
</dbReference>
<evidence type="ECO:0000256" key="3">
    <source>
        <dbReference type="ARBA" id="ARBA00022989"/>
    </source>
</evidence>
<sequence>MTARHRLGAGPKLAGLAVASVALLAVDSPQGVAVAVAVVLALHGAARLGPRAVWSHVRPLRWFLPCLLAVQWWLVGPSDAVVLCARLAALVALAGLVTATTSTTAILDALRRGLRPLDRWVDAERAALVLTLALRSLPVLGDLVERVRNAQRARGRERDLRAAAVPLVVGTLRRADALGEALRARGADD</sequence>
<evidence type="ECO:0000313" key="5">
    <source>
        <dbReference type="EMBL" id="GAA4718375.1"/>
    </source>
</evidence>
<name>A0ABP8XYZ9_9MICO</name>
<gene>
    <name evidence="5" type="ORF">GCM10023216_03480</name>
</gene>
<dbReference type="EMBL" id="BAABID010000003">
    <property type="protein sequence ID" value="GAA4718375.1"/>
    <property type="molecule type" value="Genomic_DNA"/>
</dbReference>
<dbReference type="RefSeq" id="WP_172151742.1">
    <property type="nucleotide sequence ID" value="NZ_BAABID010000003.1"/>
</dbReference>
<evidence type="ECO:0000256" key="4">
    <source>
        <dbReference type="ARBA" id="ARBA00023136"/>
    </source>
</evidence>
<dbReference type="Pfam" id="PF02361">
    <property type="entry name" value="CbiQ"/>
    <property type="match status" value="1"/>
</dbReference>
<evidence type="ECO:0000313" key="6">
    <source>
        <dbReference type="Proteomes" id="UP001500956"/>
    </source>
</evidence>
<comment type="caution">
    <text evidence="5">The sequence shown here is derived from an EMBL/GenBank/DDBJ whole genome shotgun (WGS) entry which is preliminary data.</text>
</comment>
<dbReference type="CDD" id="cd16914">
    <property type="entry name" value="EcfT"/>
    <property type="match status" value="1"/>
</dbReference>
<proteinExistence type="predicted"/>
<organism evidence="5 6">
    <name type="scientific">Isoptericola chiayiensis</name>
    <dbReference type="NCBI Taxonomy" id="579446"/>
    <lineage>
        <taxon>Bacteria</taxon>
        <taxon>Bacillati</taxon>
        <taxon>Actinomycetota</taxon>
        <taxon>Actinomycetes</taxon>
        <taxon>Micrococcales</taxon>
        <taxon>Promicromonosporaceae</taxon>
        <taxon>Isoptericola</taxon>
    </lineage>
</organism>
<protein>
    <submittedName>
        <fullName evidence="5">Energy-coupling factor transporter transmembrane component T</fullName>
    </submittedName>
</protein>
<keyword evidence="4" id="KW-0472">Membrane</keyword>
<comment type="subcellular location">
    <subcellularLocation>
        <location evidence="1">Membrane</location>
        <topology evidence="1">Multi-pass membrane protein</topology>
    </subcellularLocation>
</comment>
<evidence type="ECO:0000256" key="2">
    <source>
        <dbReference type="ARBA" id="ARBA00022692"/>
    </source>
</evidence>
<evidence type="ECO:0000256" key="1">
    <source>
        <dbReference type="ARBA" id="ARBA00004141"/>
    </source>
</evidence>
<dbReference type="InterPro" id="IPR003339">
    <property type="entry name" value="ABC/ECF_trnsptr_transmembrane"/>
</dbReference>
<accession>A0ABP8XYZ9</accession>
<reference evidence="6" key="1">
    <citation type="journal article" date="2019" name="Int. J. Syst. Evol. Microbiol.">
        <title>The Global Catalogue of Microorganisms (GCM) 10K type strain sequencing project: providing services to taxonomists for standard genome sequencing and annotation.</title>
        <authorList>
            <consortium name="The Broad Institute Genomics Platform"/>
            <consortium name="The Broad Institute Genome Sequencing Center for Infectious Disease"/>
            <person name="Wu L."/>
            <person name="Ma J."/>
        </authorList>
    </citation>
    <scope>NUCLEOTIDE SEQUENCE [LARGE SCALE GENOMIC DNA]</scope>
    <source>
        <strain evidence="6">JCM 18063</strain>
    </source>
</reference>
<keyword evidence="2 5" id="KW-0812">Transmembrane</keyword>